<dbReference type="EMBL" id="BARU01015606">
    <property type="protein sequence ID" value="GAH53572.1"/>
    <property type="molecule type" value="Genomic_DNA"/>
</dbReference>
<sequence length="56" mass="6187">MPEKLVCDRCGVTYTDDESIQSAKRMFEGWKALCQKDGDTPRGLSPCPIIPCPGEL</sequence>
<reference evidence="1" key="1">
    <citation type="journal article" date="2014" name="Front. Microbiol.">
        <title>High frequency of phylogenetically diverse reductive dehalogenase-homologous genes in deep subseafloor sedimentary metagenomes.</title>
        <authorList>
            <person name="Kawai M."/>
            <person name="Futagami T."/>
            <person name="Toyoda A."/>
            <person name="Takaki Y."/>
            <person name="Nishi S."/>
            <person name="Hori S."/>
            <person name="Arai W."/>
            <person name="Tsubouchi T."/>
            <person name="Morono Y."/>
            <person name="Uchiyama I."/>
            <person name="Ito T."/>
            <person name="Fujiyama A."/>
            <person name="Inagaki F."/>
            <person name="Takami H."/>
        </authorList>
    </citation>
    <scope>NUCLEOTIDE SEQUENCE</scope>
    <source>
        <strain evidence="1">Expedition CK06-06</strain>
    </source>
</reference>
<accession>X1G8M9</accession>
<proteinExistence type="predicted"/>
<gene>
    <name evidence="1" type="ORF">S03H2_26703</name>
</gene>
<organism evidence="1">
    <name type="scientific">marine sediment metagenome</name>
    <dbReference type="NCBI Taxonomy" id="412755"/>
    <lineage>
        <taxon>unclassified sequences</taxon>
        <taxon>metagenomes</taxon>
        <taxon>ecological metagenomes</taxon>
    </lineage>
</organism>
<feature type="non-terminal residue" evidence="1">
    <location>
        <position position="56"/>
    </location>
</feature>
<dbReference type="AlphaFoldDB" id="X1G8M9"/>
<evidence type="ECO:0000313" key="1">
    <source>
        <dbReference type="EMBL" id="GAH53572.1"/>
    </source>
</evidence>
<comment type="caution">
    <text evidence="1">The sequence shown here is derived from an EMBL/GenBank/DDBJ whole genome shotgun (WGS) entry which is preliminary data.</text>
</comment>
<name>X1G8M9_9ZZZZ</name>
<protein>
    <submittedName>
        <fullName evidence="1">Uncharacterized protein</fullName>
    </submittedName>
</protein>